<dbReference type="PROSITE" id="PS00041">
    <property type="entry name" value="HTH_ARAC_FAMILY_1"/>
    <property type="match status" value="1"/>
</dbReference>
<name>A0A6L7HVX4_9GAMM</name>
<dbReference type="InterPro" id="IPR003313">
    <property type="entry name" value="AraC-bd"/>
</dbReference>
<reference evidence="6 7" key="1">
    <citation type="submission" date="2019-12" db="EMBL/GenBank/DDBJ databases">
        <title>Shewanella insulae sp. nov., isolated from a tidal flat.</title>
        <authorList>
            <person name="Yoon J.-H."/>
        </authorList>
    </citation>
    <scope>NUCLEOTIDE SEQUENCE [LARGE SCALE GENOMIC DNA]</scope>
    <source>
        <strain evidence="6 7">JBTF-M18</strain>
    </source>
</reference>
<keyword evidence="2" id="KW-0805">Transcription regulation</keyword>
<dbReference type="AlphaFoldDB" id="A0A6L7HVX4"/>
<dbReference type="SUPFAM" id="SSF46689">
    <property type="entry name" value="Homeodomain-like"/>
    <property type="match status" value="1"/>
</dbReference>
<dbReference type="Gene3D" id="2.60.120.10">
    <property type="entry name" value="Jelly Rolls"/>
    <property type="match status" value="1"/>
</dbReference>
<dbReference type="InterPro" id="IPR014710">
    <property type="entry name" value="RmlC-like_jellyroll"/>
</dbReference>
<dbReference type="PANTHER" id="PTHR11019:SF159">
    <property type="entry name" value="TRANSCRIPTIONAL REGULATOR-RELATED"/>
    <property type="match status" value="1"/>
</dbReference>
<dbReference type="GO" id="GO:0043565">
    <property type="term" value="F:sequence-specific DNA binding"/>
    <property type="evidence" value="ECO:0007669"/>
    <property type="project" value="InterPro"/>
</dbReference>
<keyword evidence="3" id="KW-0238">DNA-binding</keyword>
<gene>
    <name evidence="6" type="ORF">GNT65_06385</name>
</gene>
<dbReference type="InterPro" id="IPR009057">
    <property type="entry name" value="Homeodomain-like_sf"/>
</dbReference>
<dbReference type="SUPFAM" id="SSF51182">
    <property type="entry name" value="RmlC-like cupins"/>
    <property type="match status" value="1"/>
</dbReference>
<dbReference type="PROSITE" id="PS01124">
    <property type="entry name" value="HTH_ARAC_FAMILY_2"/>
    <property type="match status" value="1"/>
</dbReference>
<feature type="domain" description="HTH araC/xylS-type" evidence="5">
    <location>
        <begin position="156"/>
        <end position="256"/>
    </location>
</feature>
<keyword evidence="7" id="KW-1185">Reference proteome</keyword>
<evidence type="ECO:0000313" key="6">
    <source>
        <dbReference type="EMBL" id="MXR68303.1"/>
    </source>
</evidence>
<evidence type="ECO:0000259" key="5">
    <source>
        <dbReference type="PROSITE" id="PS01124"/>
    </source>
</evidence>
<dbReference type="FunFam" id="1.10.10.60:FF:000132">
    <property type="entry name" value="AraC family transcriptional regulator"/>
    <property type="match status" value="1"/>
</dbReference>
<dbReference type="GO" id="GO:0003700">
    <property type="term" value="F:DNA-binding transcription factor activity"/>
    <property type="evidence" value="ECO:0007669"/>
    <property type="project" value="InterPro"/>
</dbReference>
<accession>A0A6L7HVX4</accession>
<protein>
    <submittedName>
        <fullName evidence="6">Helix-turn-helix domain-containing protein</fullName>
    </submittedName>
</protein>
<dbReference type="CDD" id="cd06124">
    <property type="entry name" value="cupin_NimR-like_N"/>
    <property type="match status" value="1"/>
</dbReference>
<proteinExistence type="predicted"/>
<comment type="caution">
    <text evidence="6">The sequence shown here is derived from an EMBL/GenBank/DDBJ whole genome shotgun (WGS) entry which is preliminary data.</text>
</comment>
<dbReference type="Proteomes" id="UP000474778">
    <property type="component" value="Unassembled WGS sequence"/>
</dbReference>
<dbReference type="InterPro" id="IPR018060">
    <property type="entry name" value="HTH_AraC"/>
</dbReference>
<keyword evidence="1" id="KW-0678">Repressor</keyword>
<dbReference type="Gene3D" id="1.10.10.60">
    <property type="entry name" value="Homeodomain-like"/>
    <property type="match status" value="2"/>
</dbReference>
<evidence type="ECO:0000256" key="1">
    <source>
        <dbReference type="ARBA" id="ARBA00022491"/>
    </source>
</evidence>
<dbReference type="Pfam" id="PF12833">
    <property type="entry name" value="HTH_18"/>
    <property type="match status" value="1"/>
</dbReference>
<evidence type="ECO:0000256" key="2">
    <source>
        <dbReference type="ARBA" id="ARBA00023015"/>
    </source>
</evidence>
<dbReference type="InterPro" id="IPR018062">
    <property type="entry name" value="HTH_AraC-typ_CS"/>
</dbReference>
<dbReference type="SMART" id="SM00342">
    <property type="entry name" value="HTH_ARAC"/>
    <property type="match status" value="1"/>
</dbReference>
<dbReference type="InterPro" id="IPR011051">
    <property type="entry name" value="RmlC_Cupin_sf"/>
</dbReference>
<dbReference type="RefSeq" id="WP_160794478.1">
    <property type="nucleotide sequence ID" value="NZ_WRPA01000004.1"/>
</dbReference>
<keyword evidence="4" id="KW-0804">Transcription</keyword>
<evidence type="ECO:0000256" key="3">
    <source>
        <dbReference type="ARBA" id="ARBA00023125"/>
    </source>
</evidence>
<dbReference type="PANTHER" id="PTHR11019">
    <property type="entry name" value="HTH-TYPE TRANSCRIPTIONAL REGULATOR NIMR"/>
    <property type="match status" value="1"/>
</dbReference>
<evidence type="ECO:0000256" key="4">
    <source>
        <dbReference type="ARBA" id="ARBA00023163"/>
    </source>
</evidence>
<evidence type="ECO:0000313" key="7">
    <source>
        <dbReference type="Proteomes" id="UP000474778"/>
    </source>
</evidence>
<organism evidence="6 7">
    <name type="scientific">Shewanella insulae</name>
    <dbReference type="NCBI Taxonomy" id="2681496"/>
    <lineage>
        <taxon>Bacteria</taxon>
        <taxon>Pseudomonadati</taxon>
        <taxon>Pseudomonadota</taxon>
        <taxon>Gammaproteobacteria</taxon>
        <taxon>Alteromonadales</taxon>
        <taxon>Shewanellaceae</taxon>
        <taxon>Shewanella</taxon>
    </lineage>
</organism>
<dbReference type="Pfam" id="PF02311">
    <property type="entry name" value="AraC_binding"/>
    <property type="match status" value="1"/>
</dbReference>
<dbReference type="EMBL" id="WRPA01000004">
    <property type="protein sequence ID" value="MXR68303.1"/>
    <property type="molecule type" value="Genomic_DNA"/>
</dbReference>
<sequence>MAIIHPQQDFNPDLIDAMVVGVASKLAVHDSGPHTHRSHQLLFAQAGCMSIELEQRICLLPPSRAVWIPAGMVHRVLMTGVVEYRSLYFSLDTVLPDFDKVQIMDVNPLLRELIERMAHWQWDMPVGDQKTVLALFLEEIKSAPREYWQLKMPKHPRLQTWLSDLKQDHLLPEQLNTFSKQIGMSTKTVSRIFKAETGMSYQAWRQQWRLLKAMNLLADDLQVNQVADKLAFSSDSAFISFFKKHTGHTPLHYQNNE</sequence>